<keyword evidence="2" id="KW-1185">Reference proteome</keyword>
<sequence>MSNDSSVLEPVMEPHIHTDGSVPLPPSFSSTSPAGAQSHHIGTSILIGLLVVSLGLNAYLYLNYVLEGISDTFAVVVQSPVNKTQRGINNLGGASSSRTAHHETPDHELAMEYIRRQQFVAAIDTYQHLLKTDPEIAGWVKDRWVAYLRNWMAGGNYEPLDRFVALYSLEFPYDEDIQALQADRMIRVGQGQAAIDQLYELISASSNPASESKLRDKAHRLVKQEVEIFKAARDWKGLEDFIQRMVWIEPGNAFYSLVLAEAKIRLGEIEAAKTQIAQVPTTDSYTDKLEDLSKLMAEQALGERAVPLQQQGDHYVVGAVFDDGQRVNLILDTGASLSVISESSFNSLSGTLVTKFIRTVEMNTAGGVVSAPVYEVEAFAVDEYAVKNMQFAVMSLENMASSDGLLGMNYLREFAFRIDQKNKHLVLAPN</sequence>
<dbReference type="SUPFAM" id="SSF50630">
    <property type="entry name" value="Acid proteases"/>
    <property type="match status" value="1"/>
</dbReference>
<dbReference type="InterPro" id="IPR001969">
    <property type="entry name" value="Aspartic_peptidase_AS"/>
</dbReference>
<evidence type="ECO:0008006" key="3">
    <source>
        <dbReference type="Google" id="ProtNLM"/>
    </source>
</evidence>
<accession>A0AA37WN01</accession>
<reference evidence="1 2" key="1">
    <citation type="journal article" date="2014" name="Int. J. Syst. Evol. Microbiol.">
        <title>Complete genome sequence of Corynebacterium casei LMG S-19264T (=DSM 44701T), isolated from a smear-ripened cheese.</title>
        <authorList>
            <consortium name="US DOE Joint Genome Institute (JGI-PGF)"/>
            <person name="Walter F."/>
            <person name="Albersmeier A."/>
            <person name="Kalinowski J."/>
            <person name="Ruckert C."/>
        </authorList>
    </citation>
    <scope>NUCLEOTIDE SEQUENCE [LARGE SCALE GENOMIC DNA]</scope>
    <source>
        <strain evidence="1 2">NBRC 110095</strain>
    </source>
</reference>
<dbReference type="Proteomes" id="UP001156870">
    <property type="component" value="Unassembled WGS sequence"/>
</dbReference>
<dbReference type="GO" id="GO:0006508">
    <property type="term" value="P:proteolysis"/>
    <property type="evidence" value="ECO:0007669"/>
    <property type="project" value="InterPro"/>
</dbReference>
<evidence type="ECO:0000313" key="2">
    <source>
        <dbReference type="Proteomes" id="UP001156870"/>
    </source>
</evidence>
<dbReference type="Gene3D" id="1.25.40.10">
    <property type="entry name" value="Tetratricopeptide repeat domain"/>
    <property type="match status" value="1"/>
</dbReference>
<organism evidence="1 2">
    <name type="scientific">Marinibactrum halimedae</name>
    <dbReference type="NCBI Taxonomy" id="1444977"/>
    <lineage>
        <taxon>Bacteria</taxon>
        <taxon>Pseudomonadati</taxon>
        <taxon>Pseudomonadota</taxon>
        <taxon>Gammaproteobacteria</taxon>
        <taxon>Cellvibrionales</taxon>
        <taxon>Cellvibrionaceae</taxon>
        <taxon>Marinibactrum</taxon>
    </lineage>
</organism>
<dbReference type="InterPro" id="IPR034122">
    <property type="entry name" value="Retropepsin-like_bacterial"/>
</dbReference>
<dbReference type="PROSITE" id="PS00141">
    <property type="entry name" value="ASP_PROTEASE"/>
    <property type="match status" value="1"/>
</dbReference>
<dbReference type="RefSeq" id="WP_232593935.1">
    <property type="nucleotide sequence ID" value="NZ_BSPD01000035.1"/>
</dbReference>
<dbReference type="Gene3D" id="2.40.70.10">
    <property type="entry name" value="Acid Proteases"/>
    <property type="match status" value="1"/>
</dbReference>
<evidence type="ECO:0000313" key="1">
    <source>
        <dbReference type="EMBL" id="GLS25761.1"/>
    </source>
</evidence>
<protein>
    <recommendedName>
        <fullName evidence="3">Peptidase A2 domain-containing protein</fullName>
    </recommendedName>
</protein>
<dbReference type="EMBL" id="BSPD01000035">
    <property type="protein sequence ID" value="GLS25761.1"/>
    <property type="molecule type" value="Genomic_DNA"/>
</dbReference>
<gene>
    <name evidence="1" type="ORF">GCM10007877_14750</name>
</gene>
<dbReference type="InterPro" id="IPR011990">
    <property type="entry name" value="TPR-like_helical_dom_sf"/>
</dbReference>
<dbReference type="GO" id="GO:0004190">
    <property type="term" value="F:aspartic-type endopeptidase activity"/>
    <property type="evidence" value="ECO:0007669"/>
    <property type="project" value="InterPro"/>
</dbReference>
<dbReference type="SUPFAM" id="SSF48452">
    <property type="entry name" value="TPR-like"/>
    <property type="match status" value="1"/>
</dbReference>
<proteinExistence type="predicted"/>
<dbReference type="Pfam" id="PF13650">
    <property type="entry name" value="Asp_protease_2"/>
    <property type="match status" value="1"/>
</dbReference>
<dbReference type="AlphaFoldDB" id="A0AA37WN01"/>
<dbReference type="CDD" id="cd05483">
    <property type="entry name" value="retropepsin_like_bacteria"/>
    <property type="match status" value="1"/>
</dbReference>
<name>A0AA37WN01_9GAMM</name>
<comment type="caution">
    <text evidence="1">The sequence shown here is derived from an EMBL/GenBank/DDBJ whole genome shotgun (WGS) entry which is preliminary data.</text>
</comment>
<dbReference type="InterPro" id="IPR021109">
    <property type="entry name" value="Peptidase_aspartic_dom_sf"/>
</dbReference>